<dbReference type="GO" id="GO:0006508">
    <property type="term" value="P:proteolysis"/>
    <property type="evidence" value="ECO:0007669"/>
    <property type="project" value="InterPro"/>
</dbReference>
<dbReference type="GO" id="GO:0016491">
    <property type="term" value="F:oxidoreductase activity"/>
    <property type="evidence" value="ECO:0007669"/>
    <property type="project" value="UniProtKB-KW"/>
</dbReference>
<dbReference type="InterPro" id="IPR000718">
    <property type="entry name" value="Peptidase_M13"/>
</dbReference>
<accession>A0AAQ4DND7</accession>
<proteinExistence type="predicted"/>
<gene>
    <name evidence="4" type="ORF">V5799_033406</name>
</gene>
<keyword evidence="5" id="KW-1185">Reference proteome</keyword>
<dbReference type="InterPro" id="IPR024079">
    <property type="entry name" value="MetalloPept_cat_dom_sf"/>
</dbReference>
<feature type="transmembrane region" description="Helical" evidence="3">
    <location>
        <begin position="337"/>
        <end position="353"/>
    </location>
</feature>
<evidence type="ECO:0000313" key="5">
    <source>
        <dbReference type="Proteomes" id="UP001321473"/>
    </source>
</evidence>
<dbReference type="InterPro" id="IPR036291">
    <property type="entry name" value="NAD(P)-bd_dom_sf"/>
</dbReference>
<dbReference type="SUPFAM" id="SSF55486">
    <property type="entry name" value="Metalloproteases ('zincins'), catalytic domain"/>
    <property type="match status" value="1"/>
</dbReference>
<feature type="transmembrane region" description="Helical" evidence="3">
    <location>
        <begin position="176"/>
        <end position="194"/>
    </location>
</feature>
<organism evidence="4 5">
    <name type="scientific">Amblyomma americanum</name>
    <name type="common">Lone star tick</name>
    <dbReference type="NCBI Taxonomy" id="6943"/>
    <lineage>
        <taxon>Eukaryota</taxon>
        <taxon>Metazoa</taxon>
        <taxon>Ecdysozoa</taxon>
        <taxon>Arthropoda</taxon>
        <taxon>Chelicerata</taxon>
        <taxon>Arachnida</taxon>
        <taxon>Acari</taxon>
        <taxon>Parasitiformes</taxon>
        <taxon>Ixodida</taxon>
        <taxon>Ixodoidea</taxon>
        <taxon>Ixodidae</taxon>
        <taxon>Amblyomminae</taxon>
        <taxon>Amblyomma</taxon>
    </lineage>
</organism>
<dbReference type="PROSITE" id="PS00061">
    <property type="entry name" value="ADH_SHORT"/>
    <property type="match status" value="1"/>
</dbReference>
<evidence type="ECO:0000256" key="2">
    <source>
        <dbReference type="SAM" id="MobiDB-lite"/>
    </source>
</evidence>
<evidence type="ECO:0000256" key="3">
    <source>
        <dbReference type="SAM" id="Phobius"/>
    </source>
</evidence>
<dbReference type="Gene3D" id="3.40.390.10">
    <property type="entry name" value="Collagenase (Catalytic Domain)"/>
    <property type="match status" value="1"/>
</dbReference>
<reference evidence="4 5" key="1">
    <citation type="journal article" date="2023" name="Arcadia Sci">
        <title>De novo assembly of a long-read Amblyomma americanum tick genome.</title>
        <authorList>
            <person name="Chou S."/>
            <person name="Poskanzer K.E."/>
            <person name="Rollins M."/>
            <person name="Thuy-Boun P.S."/>
        </authorList>
    </citation>
    <scope>NUCLEOTIDE SEQUENCE [LARGE SCALE GENOMIC DNA]</scope>
    <source>
        <strain evidence="4">F_SG_1</strain>
        <tissue evidence="4">Salivary glands</tissue>
    </source>
</reference>
<dbReference type="EMBL" id="JARKHS020028809">
    <property type="protein sequence ID" value="KAK8763977.1"/>
    <property type="molecule type" value="Genomic_DNA"/>
</dbReference>
<keyword evidence="3" id="KW-0472">Membrane</keyword>
<protein>
    <recommendedName>
        <fullName evidence="6">Corticosteroid 11-beta-dehydrogenase</fullName>
    </recommendedName>
</protein>
<keyword evidence="3" id="KW-1133">Transmembrane helix</keyword>
<feature type="compositionally biased region" description="Basic and acidic residues" evidence="2">
    <location>
        <begin position="517"/>
        <end position="540"/>
    </location>
</feature>
<evidence type="ECO:0000256" key="1">
    <source>
        <dbReference type="ARBA" id="ARBA00023002"/>
    </source>
</evidence>
<dbReference type="PANTHER" id="PTHR43313">
    <property type="entry name" value="SHORT-CHAIN DEHYDROGENASE/REDUCTASE FAMILY 9C"/>
    <property type="match status" value="1"/>
</dbReference>
<dbReference type="InterPro" id="IPR042089">
    <property type="entry name" value="Peptidase_M13_dom_2"/>
</dbReference>
<feature type="transmembrane region" description="Helical" evidence="3">
    <location>
        <begin position="29"/>
        <end position="49"/>
    </location>
</feature>
<dbReference type="GO" id="GO:0008202">
    <property type="term" value="P:steroid metabolic process"/>
    <property type="evidence" value="ECO:0007669"/>
    <property type="project" value="TreeGrafter"/>
</dbReference>
<evidence type="ECO:0000313" key="4">
    <source>
        <dbReference type="EMBL" id="KAK8763977.1"/>
    </source>
</evidence>
<dbReference type="Pfam" id="PF00106">
    <property type="entry name" value="adh_short"/>
    <property type="match status" value="2"/>
</dbReference>
<evidence type="ECO:0008006" key="6">
    <source>
        <dbReference type="Google" id="ProtNLM"/>
    </source>
</evidence>
<dbReference type="AlphaFoldDB" id="A0AAQ4DND7"/>
<feature type="transmembrane region" description="Helical" evidence="3">
    <location>
        <begin position="200"/>
        <end position="218"/>
    </location>
</feature>
<feature type="compositionally biased region" description="Basic and acidic residues" evidence="2">
    <location>
        <begin position="481"/>
        <end position="497"/>
    </location>
</feature>
<feature type="region of interest" description="Disordered" evidence="2">
    <location>
        <begin position="432"/>
        <end position="504"/>
    </location>
</feature>
<dbReference type="GO" id="GO:0004222">
    <property type="term" value="F:metalloendopeptidase activity"/>
    <property type="evidence" value="ECO:0007669"/>
    <property type="project" value="InterPro"/>
</dbReference>
<sequence length="1040" mass="114153">MLTVNRLLVLVTPCLWALGSTLPVVQQIAATFGFALITLLVGYWSLWYGRRLLFNGSVKPSGKAVLITGCDTGIGHLLAERLANDGFLVFAGCLDASGVGARNLQERSGIRVLQMDVTVEEEIEAAVEKVEKELDNLAATDKKRLAVQLRSLLATLRGVRASEARAWSSMLPINRLLVLVTPCLWALGSTVPVVQQISATFGFALLTLLVGYWSLWYGRRLLFNGSVKPNGKAVLITGCDTGFGHHLAEWLASDGFLVFAGCLDASGVGARALNERAGIHVLQMDVTVQEEVDAAVERVENELGNRVLWAVVCNAGVGSIGYINLQPMSRVRRVFDVNTFGVLSVATAFLPLVKKAGGRLVIVSSLLGRLQAPLCLAYSISKRAAISLADGLRRQYYATGVHVCTVEPTGYRTAITDRNLLEKEMDSDLKMLPPKIREGLDESARLPKRKIADALKPTAGERRPTLRQPLSVQHPKPHRSKLQDSSDEVLQRDKARSSGENGTSLLDVVELKTAVEHRGGESISEIREKLPEGEHFSPERNRRRTKSDRINFPAQKEVKGSRSMVHPEPLTFRRPSRVGAPSVVQNPPAIGHQQGDKDDTTDEEEMDKQCSSTDCLSAVKVIAAAMDVSADPCTNFYAFVCGHWSPLAPSTRKAFSRSVADRNVSYMASLRSDYVAAVNDSLWRVAAGSTPYDEQVNQMGQVYASCLAFFADRPLNLTTAWRAANILTALWLQAKTFQESFFLAVTHLLSFRLLSAVSVAYDGQFVEISPGTAIKGHVSAEFRHVIVTRAIKTLLDSKNHVSGGAHLQLNVSESPGNGSRSFEDVAEAILKIDDVIFNLVVRPAIAPIEVPLHKLDSSQWNWTAVLVAQASKELMALPLTARVTNLEGVRAILEALSSQKDMLVTKVYLMLVPLAEFFALEERVKVHRHLPDDDVRYEVCITALETMFGEVYRRWIVTEFVGWEAAADLKRMVSGVLTAANMQLEIAQGAVLDYAKMESASYPMRSECHGNKCLTTLVTAHDVKTEFRDNNMSQKIAGER</sequence>
<dbReference type="Gene3D" id="1.10.1380.10">
    <property type="entry name" value="Neutral endopeptidase , domain2"/>
    <property type="match status" value="1"/>
</dbReference>
<dbReference type="Gene3D" id="3.40.50.720">
    <property type="entry name" value="NAD(P)-binding Rossmann-like Domain"/>
    <property type="match status" value="2"/>
</dbReference>
<feature type="compositionally biased region" description="Basic and acidic residues" evidence="2">
    <location>
        <begin position="432"/>
        <end position="464"/>
    </location>
</feature>
<dbReference type="PANTHER" id="PTHR43313:SF36">
    <property type="entry name" value="D-BETA-HYDROXYBUTYRATE DEHYDROGENASE, MITOCHONDRIAL"/>
    <property type="match status" value="1"/>
</dbReference>
<name>A0AAQ4DND7_AMBAM</name>
<dbReference type="PROSITE" id="PS51885">
    <property type="entry name" value="NEPRILYSIN"/>
    <property type="match status" value="1"/>
</dbReference>
<feature type="region of interest" description="Disordered" evidence="2">
    <location>
        <begin position="517"/>
        <end position="608"/>
    </location>
</feature>
<keyword evidence="1" id="KW-0560">Oxidoreductase</keyword>
<dbReference type="Proteomes" id="UP001321473">
    <property type="component" value="Unassembled WGS sequence"/>
</dbReference>
<dbReference type="InterPro" id="IPR020904">
    <property type="entry name" value="Sc_DH/Rdtase_CS"/>
</dbReference>
<keyword evidence="3" id="KW-0812">Transmembrane</keyword>
<dbReference type="SUPFAM" id="SSF51735">
    <property type="entry name" value="NAD(P)-binding Rossmann-fold domains"/>
    <property type="match status" value="2"/>
</dbReference>
<dbReference type="InterPro" id="IPR002347">
    <property type="entry name" value="SDR_fam"/>
</dbReference>
<dbReference type="PRINTS" id="PR00081">
    <property type="entry name" value="GDHRDH"/>
</dbReference>
<comment type="caution">
    <text evidence="4">The sequence shown here is derived from an EMBL/GenBank/DDBJ whole genome shotgun (WGS) entry which is preliminary data.</text>
</comment>